<name>A0A8H4AT73_GIGMA</name>
<proteinExistence type="predicted"/>
<accession>A0A8H4AT73</accession>
<evidence type="ECO:0000313" key="2">
    <source>
        <dbReference type="Proteomes" id="UP000439903"/>
    </source>
</evidence>
<keyword evidence="2" id="KW-1185">Reference proteome</keyword>
<evidence type="ECO:0000313" key="1">
    <source>
        <dbReference type="EMBL" id="KAF0530350.1"/>
    </source>
</evidence>
<dbReference type="EMBL" id="WTPW01000250">
    <property type="protein sequence ID" value="KAF0530350.1"/>
    <property type="molecule type" value="Genomic_DNA"/>
</dbReference>
<organism evidence="1 2">
    <name type="scientific">Gigaspora margarita</name>
    <dbReference type="NCBI Taxonomy" id="4874"/>
    <lineage>
        <taxon>Eukaryota</taxon>
        <taxon>Fungi</taxon>
        <taxon>Fungi incertae sedis</taxon>
        <taxon>Mucoromycota</taxon>
        <taxon>Glomeromycotina</taxon>
        <taxon>Glomeromycetes</taxon>
        <taxon>Diversisporales</taxon>
        <taxon>Gigasporaceae</taxon>
        <taxon>Gigaspora</taxon>
    </lineage>
</organism>
<gene>
    <name evidence="1" type="ORF">F8M41_012195</name>
</gene>
<dbReference type="AlphaFoldDB" id="A0A8H4AT73"/>
<protein>
    <submittedName>
        <fullName evidence="1">Uncharacterized protein</fullName>
    </submittedName>
</protein>
<comment type="caution">
    <text evidence="1">The sequence shown here is derived from an EMBL/GenBank/DDBJ whole genome shotgun (WGS) entry which is preliminary data.</text>
</comment>
<dbReference type="Proteomes" id="UP000439903">
    <property type="component" value="Unassembled WGS sequence"/>
</dbReference>
<sequence length="124" mass="14374">MNTEDKESEDKESEKEIKTKIMEEKSKTKKLDFTKFELQLCDILNSKNGDDSTLENISKQKGWLGIREQSRLEDDQELSYWKRAKISLGGLLQSNSSSKFRLLAISCISLKDIKYYKEISVKSI</sequence>
<reference evidence="1 2" key="1">
    <citation type="journal article" date="2019" name="Environ. Microbiol.">
        <title>At the nexus of three kingdoms: the genome of the mycorrhizal fungus Gigaspora margarita provides insights into plant, endobacterial and fungal interactions.</title>
        <authorList>
            <person name="Venice F."/>
            <person name="Ghignone S."/>
            <person name="Salvioli di Fossalunga A."/>
            <person name="Amselem J."/>
            <person name="Novero M."/>
            <person name="Xianan X."/>
            <person name="Sedzielewska Toro K."/>
            <person name="Morin E."/>
            <person name="Lipzen A."/>
            <person name="Grigoriev I.V."/>
            <person name="Henrissat B."/>
            <person name="Martin F.M."/>
            <person name="Bonfante P."/>
        </authorList>
    </citation>
    <scope>NUCLEOTIDE SEQUENCE [LARGE SCALE GENOMIC DNA]</scope>
    <source>
        <strain evidence="1 2">BEG34</strain>
    </source>
</reference>